<dbReference type="PANTHER" id="PTHR12072:SF5">
    <property type="entry name" value="CWF19-LIKE PROTEIN 2"/>
    <property type="match status" value="1"/>
</dbReference>
<evidence type="ECO:0000259" key="3">
    <source>
        <dbReference type="Pfam" id="PF04676"/>
    </source>
</evidence>
<comment type="similarity">
    <text evidence="1">Belongs to the CWF19 family.</text>
</comment>
<dbReference type="Proteomes" id="UP000198406">
    <property type="component" value="Unassembled WGS sequence"/>
</dbReference>
<feature type="domain" description="Cwf19-like protein C-terminal" evidence="3">
    <location>
        <begin position="265"/>
        <end position="350"/>
    </location>
</feature>
<keyword evidence="6" id="KW-1185">Reference proteome</keyword>
<evidence type="ECO:0000313" key="5">
    <source>
        <dbReference type="EMBL" id="GAX12601.1"/>
    </source>
</evidence>
<gene>
    <name evidence="5" type="ORF">FisN_13Lh061</name>
</gene>
<proteinExistence type="inferred from homology"/>
<dbReference type="PANTHER" id="PTHR12072">
    <property type="entry name" value="CWF19, CELL CYCLE CONTROL PROTEIN"/>
    <property type="match status" value="1"/>
</dbReference>
<feature type="domain" description="Cwf19-like C-terminal" evidence="4">
    <location>
        <begin position="131"/>
        <end position="251"/>
    </location>
</feature>
<dbReference type="Pfam" id="PF04676">
    <property type="entry name" value="CwfJ_C_2"/>
    <property type="match status" value="1"/>
</dbReference>
<sequence length="352" mass="40150">MLSGIKTGKAKRKPDNISTTAPASGKDRNVSAAEELRLILESGRAIEPSRVAVPSGLSSKPSGYAALLDEDETGLSQSELEARNILRNTKHKRKLQDTWGDDDEAFDQMQSLLKEGKESSKQHRQTARYGRIQSLTSKCWWWLEAPTFDRYRLLVSGNHVTLVLAPPKLSLTPGKHFYLVPIQHVPSLTAADDQVWEEIERFQTSLRDMYTAKKKDIVCYEFVPPSQQFHQTRLEVAVIPSKVASDVPLFFRNALAEQASELSGTHTKCIDTTQKGLRRSIPAQMPYFYLEYGKRASMAQIVEERFPKNFAVDTLAGMLEMDPIRFRRKDNKEREHAQQFLEEWKSYDWTKG</sequence>
<dbReference type="GO" id="GO:0071014">
    <property type="term" value="C:post-mRNA release spliceosomal complex"/>
    <property type="evidence" value="ECO:0007669"/>
    <property type="project" value="TreeGrafter"/>
</dbReference>
<dbReference type="OrthoDB" id="2113965at2759"/>
<dbReference type="InterPro" id="IPR040194">
    <property type="entry name" value="Cwf19-like"/>
</dbReference>
<evidence type="ECO:0000256" key="2">
    <source>
        <dbReference type="SAM" id="MobiDB-lite"/>
    </source>
</evidence>
<feature type="region of interest" description="Disordered" evidence="2">
    <location>
        <begin position="1"/>
        <end position="31"/>
    </location>
</feature>
<dbReference type="AlphaFoldDB" id="A0A1Z5JFR8"/>
<accession>A0A1Z5JFR8</accession>
<protein>
    <recommendedName>
        <fullName evidence="7">Cwf19-like C-terminal domain-containing protein</fullName>
    </recommendedName>
</protein>
<dbReference type="InParanoid" id="A0A1Z5JFR8"/>
<dbReference type="InterPro" id="IPR006767">
    <property type="entry name" value="Cwf19-like_C_dom-2"/>
</dbReference>
<name>A0A1Z5JFR8_FISSO</name>
<evidence type="ECO:0000256" key="1">
    <source>
        <dbReference type="ARBA" id="ARBA00006795"/>
    </source>
</evidence>
<dbReference type="InterPro" id="IPR006768">
    <property type="entry name" value="Cwf19-like_C_dom-1"/>
</dbReference>
<dbReference type="GO" id="GO:0000398">
    <property type="term" value="P:mRNA splicing, via spliceosome"/>
    <property type="evidence" value="ECO:0007669"/>
    <property type="project" value="TreeGrafter"/>
</dbReference>
<organism evidence="5 6">
    <name type="scientific">Fistulifera solaris</name>
    <name type="common">Oleaginous diatom</name>
    <dbReference type="NCBI Taxonomy" id="1519565"/>
    <lineage>
        <taxon>Eukaryota</taxon>
        <taxon>Sar</taxon>
        <taxon>Stramenopiles</taxon>
        <taxon>Ochrophyta</taxon>
        <taxon>Bacillariophyta</taxon>
        <taxon>Bacillariophyceae</taxon>
        <taxon>Bacillariophycidae</taxon>
        <taxon>Naviculales</taxon>
        <taxon>Naviculaceae</taxon>
        <taxon>Fistulifera</taxon>
    </lineage>
</organism>
<evidence type="ECO:0000313" key="6">
    <source>
        <dbReference type="Proteomes" id="UP000198406"/>
    </source>
</evidence>
<comment type="caution">
    <text evidence="5">The sequence shown here is derived from an EMBL/GenBank/DDBJ whole genome shotgun (WGS) entry which is preliminary data.</text>
</comment>
<evidence type="ECO:0008006" key="7">
    <source>
        <dbReference type="Google" id="ProtNLM"/>
    </source>
</evidence>
<dbReference type="EMBL" id="BDSP01000053">
    <property type="protein sequence ID" value="GAX12601.1"/>
    <property type="molecule type" value="Genomic_DNA"/>
</dbReference>
<dbReference type="Pfam" id="PF04677">
    <property type="entry name" value="CwfJ_C_1"/>
    <property type="match status" value="1"/>
</dbReference>
<evidence type="ECO:0000259" key="4">
    <source>
        <dbReference type="Pfam" id="PF04677"/>
    </source>
</evidence>
<reference evidence="5 6" key="1">
    <citation type="journal article" date="2015" name="Plant Cell">
        <title>Oil accumulation by the oleaginous diatom Fistulifera solaris as revealed by the genome and transcriptome.</title>
        <authorList>
            <person name="Tanaka T."/>
            <person name="Maeda Y."/>
            <person name="Veluchamy A."/>
            <person name="Tanaka M."/>
            <person name="Abida H."/>
            <person name="Marechal E."/>
            <person name="Bowler C."/>
            <person name="Muto M."/>
            <person name="Sunaga Y."/>
            <person name="Tanaka M."/>
            <person name="Yoshino T."/>
            <person name="Taniguchi T."/>
            <person name="Fukuda Y."/>
            <person name="Nemoto M."/>
            <person name="Matsumoto M."/>
            <person name="Wong P.S."/>
            <person name="Aburatani S."/>
            <person name="Fujibuchi W."/>
        </authorList>
    </citation>
    <scope>NUCLEOTIDE SEQUENCE [LARGE SCALE GENOMIC DNA]</scope>
    <source>
        <strain evidence="5 6">JPCC DA0580</strain>
    </source>
</reference>